<dbReference type="InterPro" id="IPR002401">
    <property type="entry name" value="Cyt_P450_E_grp-I"/>
</dbReference>
<comment type="similarity">
    <text evidence="1">Belongs to the cytochrome P450 family.</text>
</comment>
<protein>
    <recommendedName>
        <fullName evidence="8">Cytochrome P450</fullName>
    </recommendedName>
</protein>
<dbReference type="Pfam" id="PF00067">
    <property type="entry name" value="p450"/>
    <property type="match status" value="1"/>
</dbReference>
<evidence type="ECO:0000313" key="6">
    <source>
        <dbReference type="EMBL" id="WVZ67830.1"/>
    </source>
</evidence>
<reference evidence="6 7" key="1">
    <citation type="submission" date="2024-02" db="EMBL/GenBank/DDBJ databases">
        <title>High-quality chromosome-scale genome assembly of Pensacola bahiagrass (Paspalum notatum Flugge var. saurae).</title>
        <authorList>
            <person name="Vega J.M."/>
            <person name="Podio M."/>
            <person name="Orjuela J."/>
            <person name="Siena L.A."/>
            <person name="Pessino S.C."/>
            <person name="Combes M.C."/>
            <person name="Mariac C."/>
            <person name="Albertini E."/>
            <person name="Pupilli F."/>
            <person name="Ortiz J.P.A."/>
            <person name="Leblanc O."/>
        </authorList>
    </citation>
    <scope>NUCLEOTIDE SEQUENCE [LARGE SCALE GENOMIC DNA]</scope>
    <source>
        <strain evidence="6">R1</strain>
        <tissue evidence="6">Leaf</tissue>
    </source>
</reference>
<evidence type="ECO:0000256" key="1">
    <source>
        <dbReference type="ARBA" id="ARBA00010617"/>
    </source>
</evidence>
<evidence type="ECO:0000256" key="2">
    <source>
        <dbReference type="ARBA" id="ARBA00022723"/>
    </source>
</evidence>
<keyword evidence="5" id="KW-0349">Heme</keyword>
<dbReference type="GO" id="GO:0004497">
    <property type="term" value="F:monooxygenase activity"/>
    <property type="evidence" value="ECO:0007669"/>
    <property type="project" value="InterPro"/>
</dbReference>
<keyword evidence="4 5" id="KW-0408">Iron</keyword>
<feature type="binding site" description="axial binding residue" evidence="5">
    <location>
        <position position="324"/>
    </location>
    <ligand>
        <name>heme</name>
        <dbReference type="ChEBI" id="CHEBI:30413"/>
    </ligand>
    <ligandPart>
        <name>Fe</name>
        <dbReference type="ChEBI" id="CHEBI:18248"/>
    </ligandPart>
</feature>
<keyword evidence="7" id="KW-1185">Reference proteome</keyword>
<dbReference type="AlphaFoldDB" id="A0AAQ3T7I6"/>
<organism evidence="6 7">
    <name type="scientific">Paspalum notatum var. saurae</name>
    <dbReference type="NCBI Taxonomy" id="547442"/>
    <lineage>
        <taxon>Eukaryota</taxon>
        <taxon>Viridiplantae</taxon>
        <taxon>Streptophyta</taxon>
        <taxon>Embryophyta</taxon>
        <taxon>Tracheophyta</taxon>
        <taxon>Spermatophyta</taxon>
        <taxon>Magnoliopsida</taxon>
        <taxon>Liliopsida</taxon>
        <taxon>Poales</taxon>
        <taxon>Poaceae</taxon>
        <taxon>PACMAD clade</taxon>
        <taxon>Panicoideae</taxon>
        <taxon>Andropogonodae</taxon>
        <taxon>Paspaleae</taxon>
        <taxon>Paspalinae</taxon>
        <taxon>Paspalum</taxon>
    </lineage>
</organism>
<dbReference type="Proteomes" id="UP001341281">
    <property type="component" value="Chromosome 04"/>
</dbReference>
<comment type="cofactor">
    <cofactor evidence="5">
        <name>heme</name>
        <dbReference type="ChEBI" id="CHEBI:30413"/>
    </cofactor>
</comment>
<dbReference type="GO" id="GO:0005506">
    <property type="term" value="F:iron ion binding"/>
    <property type="evidence" value="ECO:0007669"/>
    <property type="project" value="InterPro"/>
</dbReference>
<evidence type="ECO:0000256" key="4">
    <source>
        <dbReference type="ARBA" id="ARBA00023004"/>
    </source>
</evidence>
<dbReference type="InterPro" id="IPR001128">
    <property type="entry name" value="Cyt_P450"/>
</dbReference>
<dbReference type="SUPFAM" id="SSF48264">
    <property type="entry name" value="Cytochrome P450"/>
    <property type="match status" value="1"/>
</dbReference>
<keyword evidence="2 5" id="KW-0479">Metal-binding</keyword>
<gene>
    <name evidence="6" type="ORF">U9M48_016859</name>
</gene>
<dbReference type="PANTHER" id="PTHR24296">
    <property type="entry name" value="CYTOCHROME P450"/>
    <property type="match status" value="1"/>
</dbReference>
<proteinExistence type="inferred from homology"/>
<sequence>MLLWLAITELLQKFKMKSWPSSTNNSVRCSFQGLLQRAAMDTILAVTFGSDLNTLGAAGEDEGSRFAAAVDDASEFTLLCYVNPFWKAMRLLNVGPEAALRERVKVIDEFVYRRIRARSEELKAAAQPEGLVARKDMLSRFMEAASTTDGGPAGTAAAVDYKYLRDIVLSVVIAGKDTSVEALAWFFYMACKHPRVQERVYREVGEATRAGDDASVDEFARSLTDEALGKMHYLHAALTETLRLYPALPLNNKECFSDDVLPDGFSVGKGDVVFYVPYAMGRMEYLWGTDAEVFRPERWLDDDGEFQQESPFKFTAFQAGPRICLGKEFAYRQMKVLAAVLLRFFVFSQRNEEANVNYRATVTLLIEHGLHLKATPR</sequence>
<evidence type="ECO:0000256" key="3">
    <source>
        <dbReference type="ARBA" id="ARBA00023002"/>
    </source>
</evidence>
<dbReference type="PRINTS" id="PR00463">
    <property type="entry name" value="EP450I"/>
</dbReference>
<name>A0AAQ3T7I6_PASNO</name>
<dbReference type="Gene3D" id="1.10.630.10">
    <property type="entry name" value="Cytochrome P450"/>
    <property type="match status" value="1"/>
</dbReference>
<dbReference type="GO" id="GO:0016705">
    <property type="term" value="F:oxidoreductase activity, acting on paired donors, with incorporation or reduction of molecular oxygen"/>
    <property type="evidence" value="ECO:0007669"/>
    <property type="project" value="InterPro"/>
</dbReference>
<keyword evidence="3" id="KW-0560">Oxidoreductase</keyword>
<dbReference type="GO" id="GO:0020037">
    <property type="term" value="F:heme binding"/>
    <property type="evidence" value="ECO:0007669"/>
    <property type="project" value="InterPro"/>
</dbReference>
<accession>A0AAQ3T7I6</accession>
<dbReference type="InterPro" id="IPR036396">
    <property type="entry name" value="Cyt_P450_sf"/>
</dbReference>
<evidence type="ECO:0008006" key="8">
    <source>
        <dbReference type="Google" id="ProtNLM"/>
    </source>
</evidence>
<evidence type="ECO:0000256" key="5">
    <source>
        <dbReference type="PIRSR" id="PIRSR602401-1"/>
    </source>
</evidence>
<dbReference type="EMBL" id="CP144748">
    <property type="protein sequence ID" value="WVZ67830.1"/>
    <property type="molecule type" value="Genomic_DNA"/>
</dbReference>
<evidence type="ECO:0000313" key="7">
    <source>
        <dbReference type="Proteomes" id="UP001341281"/>
    </source>
</evidence>
<dbReference type="PRINTS" id="PR00385">
    <property type="entry name" value="P450"/>
</dbReference>